<proteinExistence type="predicted"/>
<protein>
    <submittedName>
        <fullName evidence="1">Uncharacterized protein</fullName>
    </submittedName>
</protein>
<organism evidence="1 2">
    <name type="scientific">Molossus molossus</name>
    <name type="common">Pallas' mastiff bat</name>
    <name type="synonym">Vespertilio molossus</name>
    <dbReference type="NCBI Taxonomy" id="27622"/>
    <lineage>
        <taxon>Eukaryota</taxon>
        <taxon>Metazoa</taxon>
        <taxon>Chordata</taxon>
        <taxon>Craniata</taxon>
        <taxon>Vertebrata</taxon>
        <taxon>Euteleostomi</taxon>
        <taxon>Mammalia</taxon>
        <taxon>Eutheria</taxon>
        <taxon>Laurasiatheria</taxon>
        <taxon>Chiroptera</taxon>
        <taxon>Yangochiroptera</taxon>
        <taxon>Molossidae</taxon>
        <taxon>Molossus</taxon>
    </lineage>
</organism>
<accession>A0A7J8JWB9</accession>
<keyword evidence="2" id="KW-1185">Reference proteome</keyword>
<name>A0A7J8JWB9_MOLMO</name>
<sequence length="120" mass="12672">MTLIHLPGNRGSQRGGLQVILDSSSGAHGSGSRITTAEISHWRKLSPGPSKCVAPHAAVNIPAHTSLGAVGAVPRSSQSEKGWRTGLEKGHSLTDHIEILPDLSPSCPCKARRTCHQSRE</sequence>
<dbReference type="AlphaFoldDB" id="A0A7J8JWB9"/>
<gene>
    <name evidence="1" type="ORF">HJG59_008117</name>
</gene>
<comment type="caution">
    <text evidence="1">The sequence shown here is derived from an EMBL/GenBank/DDBJ whole genome shotgun (WGS) entry which is preliminary data.</text>
</comment>
<dbReference type="Proteomes" id="UP000550707">
    <property type="component" value="Unassembled WGS sequence"/>
</dbReference>
<evidence type="ECO:0000313" key="2">
    <source>
        <dbReference type="Proteomes" id="UP000550707"/>
    </source>
</evidence>
<dbReference type="EMBL" id="JACASF010000001">
    <property type="protein sequence ID" value="KAF6501146.1"/>
    <property type="molecule type" value="Genomic_DNA"/>
</dbReference>
<reference evidence="1 2" key="1">
    <citation type="journal article" date="2020" name="Nature">
        <title>Six reference-quality genomes reveal evolution of bat adaptations.</title>
        <authorList>
            <person name="Jebb D."/>
            <person name="Huang Z."/>
            <person name="Pippel M."/>
            <person name="Hughes G.M."/>
            <person name="Lavrichenko K."/>
            <person name="Devanna P."/>
            <person name="Winkler S."/>
            <person name="Jermiin L.S."/>
            <person name="Skirmuntt E.C."/>
            <person name="Katzourakis A."/>
            <person name="Burkitt-Gray L."/>
            <person name="Ray D.A."/>
            <person name="Sullivan K.A.M."/>
            <person name="Roscito J.G."/>
            <person name="Kirilenko B.M."/>
            <person name="Davalos L.M."/>
            <person name="Corthals A.P."/>
            <person name="Power M.L."/>
            <person name="Jones G."/>
            <person name="Ransome R.D."/>
            <person name="Dechmann D.K.N."/>
            <person name="Locatelli A.G."/>
            <person name="Puechmaille S.J."/>
            <person name="Fedrigo O."/>
            <person name="Jarvis E.D."/>
            <person name="Hiller M."/>
            <person name="Vernes S.C."/>
            <person name="Myers E.W."/>
            <person name="Teeling E.C."/>
        </authorList>
    </citation>
    <scope>NUCLEOTIDE SEQUENCE [LARGE SCALE GENOMIC DNA]</scope>
    <source>
        <strain evidence="1">MMolMol1</strain>
        <tissue evidence="1">Muscle</tissue>
    </source>
</reference>
<evidence type="ECO:0000313" key="1">
    <source>
        <dbReference type="EMBL" id="KAF6501146.1"/>
    </source>
</evidence>